<gene>
    <name evidence="3" type="ORF">GS397_12420</name>
</gene>
<feature type="transmembrane region" description="Helical" evidence="2">
    <location>
        <begin position="38"/>
        <end position="60"/>
    </location>
</feature>
<feature type="compositionally biased region" description="Basic and acidic residues" evidence="1">
    <location>
        <begin position="144"/>
        <end position="153"/>
    </location>
</feature>
<feature type="region of interest" description="Disordered" evidence="1">
    <location>
        <begin position="134"/>
        <end position="159"/>
    </location>
</feature>
<dbReference type="AlphaFoldDB" id="A0A6P1GH90"/>
<sequence>MAGTIAGAAIPVIMLAAAIVGSFSGWNDLASMAGIAPLAIFVPFVFVIASSLVVGVPATLIMKRFGWESEDAYAYTGAIAGFLMPGIILVIVERSIDIFWNALPAGILGLLSGVVTGRTWWRARRSAAAGVDRGADGVIPPRNGEGDRARKGVVEGQAS</sequence>
<keyword evidence="2" id="KW-1133">Transmembrane helix</keyword>
<feature type="transmembrane region" description="Helical" evidence="2">
    <location>
        <begin position="72"/>
        <end position="92"/>
    </location>
</feature>
<protein>
    <submittedName>
        <fullName evidence="3">Uncharacterized protein</fullName>
    </submittedName>
</protein>
<dbReference type="RefSeq" id="WP_159366619.1">
    <property type="nucleotide sequence ID" value="NZ_CP047218.1"/>
</dbReference>
<evidence type="ECO:0000313" key="3">
    <source>
        <dbReference type="EMBL" id="QHD67760.1"/>
    </source>
</evidence>
<keyword evidence="2" id="KW-0472">Membrane</keyword>
<name>A0A6P1GH90_SPHYA</name>
<organism evidence="3 4">
    <name type="scientific">Sphingobium yanoikuyae</name>
    <name type="common">Sphingomonas yanoikuyae</name>
    <dbReference type="NCBI Taxonomy" id="13690"/>
    <lineage>
        <taxon>Bacteria</taxon>
        <taxon>Pseudomonadati</taxon>
        <taxon>Pseudomonadota</taxon>
        <taxon>Alphaproteobacteria</taxon>
        <taxon>Sphingomonadales</taxon>
        <taxon>Sphingomonadaceae</taxon>
        <taxon>Sphingobium</taxon>
    </lineage>
</organism>
<accession>A0A6P1GH90</accession>
<proteinExistence type="predicted"/>
<reference evidence="3 4" key="1">
    <citation type="submission" date="2019-12" db="EMBL/GenBank/DDBJ databases">
        <title>Functional and genomic insights into the Sphingobium yanoikuyae YC-JY1, a bacterium efficiently degrading bisphenol A.</title>
        <authorList>
            <person name="Jia Y."/>
            <person name="Li X."/>
            <person name="Wang J."/>
            <person name="Eltoukhy A."/>
            <person name="Lamraoui I."/>
            <person name="Yan Y."/>
        </authorList>
    </citation>
    <scope>NUCLEOTIDE SEQUENCE [LARGE SCALE GENOMIC DNA]</scope>
    <source>
        <strain evidence="3 4">YC-JY1</strain>
    </source>
</reference>
<dbReference type="EMBL" id="CP047218">
    <property type="protein sequence ID" value="QHD67760.1"/>
    <property type="molecule type" value="Genomic_DNA"/>
</dbReference>
<feature type="transmembrane region" description="Helical" evidence="2">
    <location>
        <begin position="98"/>
        <end position="116"/>
    </location>
</feature>
<evidence type="ECO:0000256" key="1">
    <source>
        <dbReference type="SAM" id="MobiDB-lite"/>
    </source>
</evidence>
<keyword evidence="2" id="KW-0812">Transmembrane</keyword>
<feature type="transmembrane region" description="Helical" evidence="2">
    <location>
        <begin position="7"/>
        <end position="26"/>
    </location>
</feature>
<dbReference type="Proteomes" id="UP000464086">
    <property type="component" value="Chromosome"/>
</dbReference>
<evidence type="ECO:0000256" key="2">
    <source>
        <dbReference type="SAM" id="Phobius"/>
    </source>
</evidence>
<evidence type="ECO:0000313" key="4">
    <source>
        <dbReference type="Proteomes" id="UP000464086"/>
    </source>
</evidence>